<evidence type="ECO:0000313" key="2">
    <source>
        <dbReference type="WBParaSite" id="L893_g11494.t1"/>
    </source>
</evidence>
<name>A0A1I7Y0H6_9BILA</name>
<accession>A0A1I7Y0H6</accession>
<proteinExistence type="predicted"/>
<organism evidence="1 2">
    <name type="scientific">Steinernema glaseri</name>
    <dbReference type="NCBI Taxonomy" id="37863"/>
    <lineage>
        <taxon>Eukaryota</taxon>
        <taxon>Metazoa</taxon>
        <taxon>Ecdysozoa</taxon>
        <taxon>Nematoda</taxon>
        <taxon>Chromadorea</taxon>
        <taxon>Rhabditida</taxon>
        <taxon>Tylenchina</taxon>
        <taxon>Panagrolaimomorpha</taxon>
        <taxon>Strongyloidoidea</taxon>
        <taxon>Steinernematidae</taxon>
        <taxon>Steinernema</taxon>
    </lineage>
</organism>
<sequence>MSDSKALEEDLSRCHFCRVVAIVGPHLISCASVPHRRGDHFPNGPMRPAAKEPYSTHVVLAKCSSGAADKFRRFEFTVIPSRMSPCHSECQRSTSSAVGHVKTIPLAPALTPSQVFSIRRSWKHINTKGLTNVIKGCFQKVSIA</sequence>
<evidence type="ECO:0000313" key="1">
    <source>
        <dbReference type="Proteomes" id="UP000095287"/>
    </source>
</evidence>
<dbReference type="Proteomes" id="UP000095287">
    <property type="component" value="Unplaced"/>
</dbReference>
<keyword evidence="1" id="KW-1185">Reference proteome</keyword>
<protein>
    <submittedName>
        <fullName evidence="2">Uncharacterized protein</fullName>
    </submittedName>
</protein>
<dbReference type="WBParaSite" id="L893_g11494.t1">
    <property type="protein sequence ID" value="L893_g11494.t1"/>
    <property type="gene ID" value="L893_g11494"/>
</dbReference>
<reference evidence="2" key="1">
    <citation type="submission" date="2016-11" db="UniProtKB">
        <authorList>
            <consortium name="WormBaseParasite"/>
        </authorList>
    </citation>
    <scope>IDENTIFICATION</scope>
</reference>
<dbReference type="AlphaFoldDB" id="A0A1I7Y0H6"/>